<organism evidence="9 10">
    <name type="scientific">Halogeometricum limi</name>
    <dbReference type="NCBI Taxonomy" id="555875"/>
    <lineage>
        <taxon>Archaea</taxon>
        <taxon>Methanobacteriati</taxon>
        <taxon>Methanobacteriota</taxon>
        <taxon>Stenosarchaea group</taxon>
        <taxon>Halobacteria</taxon>
        <taxon>Halobacteriales</taxon>
        <taxon>Haloferacaceae</taxon>
        <taxon>Halogeometricum</taxon>
    </lineage>
</organism>
<dbReference type="InterPro" id="IPR004403">
    <property type="entry name" value="Peptide_chain-rel_eRF1/aRF1"/>
</dbReference>
<evidence type="ECO:0000259" key="7">
    <source>
        <dbReference type="Pfam" id="PF03464"/>
    </source>
</evidence>
<evidence type="ECO:0000259" key="8">
    <source>
        <dbReference type="Pfam" id="PF03465"/>
    </source>
</evidence>
<keyword evidence="3" id="KW-0963">Cytoplasm</keyword>
<dbReference type="EMBL" id="FOYS01000005">
    <property type="protein sequence ID" value="SFR63554.1"/>
    <property type="molecule type" value="Genomic_DNA"/>
</dbReference>
<evidence type="ECO:0000313" key="10">
    <source>
        <dbReference type="Proteomes" id="UP000243250"/>
    </source>
</evidence>
<dbReference type="InterPro" id="IPR029064">
    <property type="entry name" value="Ribosomal_eL30-like_sf"/>
</dbReference>
<accession>A0A1I6IA92</accession>
<dbReference type="RefSeq" id="WP_089882278.1">
    <property type="nucleotide sequence ID" value="NZ_FOYS01000005.1"/>
</dbReference>
<evidence type="ECO:0000256" key="1">
    <source>
        <dbReference type="ARBA" id="ARBA00004496"/>
    </source>
</evidence>
<dbReference type="Pfam" id="PF03465">
    <property type="entry name" value="eRF1_3"/>
    <property type="match status" value="1"/>
</dbReference>
<dbReference type="InterPro" id="IPR005141">
    <property type="entry name" value="eRF1_2"/>
</dbReference>
<evidence type="ECO:0000256" key="3">
    <source>
        <dbReference type="ARBA" id="ARBA00022490"/>
    </source>
</evidence>
<feature type="domain" description="eRF1" evidence="8">
    <location>
        <begin position="290"/>
        <end position="380"/>
    </location>
</feature>
<keyword evidence="4" id="KW-0648">Protein biosynthesis</keyword>
<reference evidence="10" key="1">
    <citation type="submission" date="2016-10" db="EMBL/GenBank/DDBJ databases">
        <authorList>
            <person name="Varghese N."/>
            <person name="Submissions S."/>
        </authorList>
    </citation>
    <scope>NUCLEOTIDE SEQUENCE [LARGE SCALE GENOMIC DNA]</scope>
    <source>
        <strain evidence="10">CGMCC 1.8711</strain>
    </source>
</reference>
<feature type="region of interest" description="Disordered" evidence="5">
    <location>
        <begin position="200"/>
        <end position="226"/>
    </location>
</feature>
<evidence type="ECO:0000256" key="5">
    <source>
        <dbReference type="SAM" id="MobiDB-lite"/>
    </source>
</evidence>
<gene>
    <name evidence="9" type="ORF">SAMN04488124_2919</name>
</gene>
<dbReference type="Pfam" id="PF03463">
    <property type="entry name" value="eRF1_1"/>
    <property type="match status" value="1"/>
</dbReference>
<feature type="domain" description="eRF1" evidence="7">
    <location>
        <begin position="133"/>
        <end position="202"/>
    </location>
</feature>
<dbReference type="OrthoDB" id="1011at2157"/>
<dbReference type="SUPFAM" id="SSF53137">
    <property type="entry name" value="Translational machinery components"/>
    <property type="match status" value="1"/>
</dbReference>
<evidence type="ECO:0000256" key="4">
    <source>
        <dbReference type="ARBA" id="ARBA00022917"/>
    </source>
</evidence>
<dbReference type="Proteomes" id="UP000243250">
    <property type="component" value="Unassembled WGS sequence"/>
</dbReference>
<dbReference type="InterPro" id="IPR005142">
    <property type="entry name" value="eRF1_3"/>
</dbReference>
<dbReference type="AlphaFoldDB" id="A0A1I6IA92"/>
<evidence type="ECO:0000256" key="2">
    <source>
        <dbReference type="ARBA" id="ARBA00005326"/>
    </source>
</evidence>
<dbReference type="SUPFAM" id="SSF55481">
    <property type="entry name" value="N-terminal domain of eukaryotic peptide chain release factor subunit 1, ERF1"/>
    <property type="match status" value="1"/>
</dbReference>
<dbReference type="SUPFAM" id="SSF55315">
    <property type="entry name" value="L30e-like"/>
    <property type="match status" value="1"/>
</dbReference>
<dbReference type="InterPro" id="IPR024049">
    <property type="entry name" value="eRF1_1_sf"/>
</dbReference>
<protein>
    <submittedName>
        <fullName evidence="9">Peptide chain release factor subunit 1</fullName>
    </submittedName>
</protein>
<dbReference type="GO" id="GO:0003747">
    <property type="term" value="F:translation release factor activity"/>
    <property type="evidence" value="ECO:0007669"/>
    <property type="project" value="InterPro"/>
</dbReference>
<dbReference type="Pfam" id="PF03464">
    <property type="entry name" value="eRF1_2"/>
    <property type="match status" value="1"/>
</dbReference>
<feature type="domain" description="eRF1/Pelota-like N-terminal" evidence="6">
    <location>
        <begin position="9"/>
        <end position="125"/>
    </location>
</feature>
<dbReference type="PANTHER" id="PTHR10113">
    <property type="entry name" value="PEPTIDE CHAIN RELEASE FACTOR SUBUNIT 1"/>
    <property type="match status" value="1"/>
</dbReference>
<proteinExistence type="inferred from homology"/>
<feature type="region of interest" description="Disordered" evidence="5">
    <location>
        <begin position="159"/>
        <end position="179"/>
    </location>
</feature>
<comment type="subcellular location">
    <subcellularLocation>
        <location evidence="1">Cytoplasm</location>
    </subcellularLocation>
</comment>
<dbReference type="Gene3D" id="3.30.1330.30">
    <property type="match status" value="1"/>
</dbReference>
<sequence>MSADHATLRRRIHAVSDAEADDDRLLTLGVAADESVGAVRERVEEERAKAEYIEEDNTDQHRRDAFERAVRVLRNYEQTPEHGLVLYVGVVDGDVEDYVFDDVSGLAVETAYSFDNEFDVEPLEAAVAPQQTFGLVVVERGGAALGRLDGGRVTDAEQFESEVPGKTRAGGQSAERFERERERAKEEFFERVGEAASRRFLDASSGGGDSESTADPNDGAATPSVDGVLVGGTAVTADQFCDGDYVDSRLDDAVLGDPIPVEYATEQGLSTLAERGADRLEELERRAPEAALEAFFEALSDEAAENEVRYGDDGVGEALEYDAVETVLVSEAVEVERLRAFEERTTEQGGELTVVPVDVERGEQFVEAFEGVGAFLRFPLE</sequence>
<dbReference type="InterPro" id="IPR005140">
    <property type="entry name" value="eRF1_Pelota-like_N"/>
</dbReference>
<name>A0A1I6IA92_9EURY</name>
<evidence type="ECO:0000259" key="6">
    <source>
        <dbReference type="Pfam" id="PF03463"/>
    </source>
</evidence>
<evidence type="ECO:0000313" key="9">
    <source>
        <dbReference type="EMBL" id="SFR63554.1"/>
    </source>
</evidence>
<dbReference type="STRING" id="555875.SAMN04488124_2919"/>
<dbReference type="Gene3D" id="3.30.420.60">
    <property type="entry name" value="eRF1 domain 2"/>
    <property type="match status" value="1"/>
</dbReference>
<dbReference type="InterPro" id="IPR042226">
    <property type="entry name" value="eFR1_2_sf"/>
</dbReference>
<dbReference type="Gene3D" id="3.30.960.10">
    <property type="entry name" value="eRF1 domain 1"/>
    <property type="match status" value="1"/>
</dbReference>
<keyword evidence="10" id="KW-1185">Reference proteome</keyword>
<comment type="similarity">
    <text evidence="2">Belongs to the eukaryotic release factor 1 family.</text>
</comment>